<dbReference type="Proteomes" id="UP000305067">
    <property type="component" value="Unassembled WGS sequence"/>
</dbReference>
<accession>A0A5C3QDI5</accession>
<reference evidence="1 2" key="1">
    <citation type="journal article" date="2019" name="Nat. Ecol. Evol.">
        <title>Megaphylogeny resolves global patterns of mushroom evolution.</title>
        <authorList>
            <person name="Varga T."/>
            <person name="Krizsan K."/>
            <person name="Foldi C."/>
            <person name="Dima B."/>
            <person name="Sanchez-Garcia M."/>
            <person name="Sanchez-Ramirez S."/>
            <person name="Szollosi G.J."/>
            <person name="Szarkandi J.G."/>
            <person name="Papp V."/>
            <person name="Albert L."/>
            <person name="Andreopoulos W."/>
            <person name="Angelini C."/>
            <person name="Antonin V."/>
            <person name="Barry K.W."/>
            <person name="Bougher N.L."/>
            <person name="Buchanan P."/>
            <person name="Buyck B."/>
            <person name="Bense V."/>
            <person name="Catcheside P."/>
            <person name="Chovatia M."/>
            <person name="Cooper J."/>
            <person name="Damon W."/>
            <person name="Desjardin D."/>
            <person name="Finy P."/>
            <person name="Geml J."/>
            <person name="Haridas S."/>
            <person name="Hughes K."/>
            <person name="Justo A."/>
            <person name="Karasinski D."/>
            <person name="Kautmanova I."/>
            <person name="Kiss B."/>
            <person name="Kocsube S."/>
            <person name="Kotiranta H."/>
            <person name="LaButti K.M."/>
            <person name="Lechner B.E."/>
            <person name="Liimatainen K."/>
            <person name="Lipzen A."/>
            <person name="Lukacs Z."/>
            <person name="Mihaltcheva S."/>
            <person name="Morgado L.N."/>
            <person name="Niskanen T."/>
            <person name="Noordeloos M.E."/>
            <person name="Ohm R.A."/>
            <person name="Ortiz-Santana B."/>
            <person name="Ovrebo C."/>
            <person name="Racz N."/>
            <person name="Riley R."/>
            <person name="Savchenko A."/>
            <person name="Shiryaev A."/>
            <person name="Soop K."/>
            <person name="Spirin V."/>
            <person name="Szebenyi C."/>
            <person name="Tomsovsky M."/>
            <person name="Tulloss R.E."/>
            <person name="Uehling J."/>
            <person name="Grigoriev I.V."/>
            <person name="Vagvolgyi C."/>
            <person name="Papp T."/>
            <person name="Martin F.M."/>
            <person name="Miettinen O."/>
            <person name="Hibbett D.S."/>
            <person name="Nagy L.G."/>
        </authorList>
    </citation>
    <scope>NUCLEOTIDE SEQUENCE [LARGE SCALE GENOMIC DNA]</scope>
    <source>
        <strain evidence="1 2">CBS 309.79</strain>
    </source>
</reference>
<keyword evidence="2" id="KW-1185">Reference proteome</keyword>
<evidence type="ECO:0000313" key="2">
    <source>
        <dbReference type="Proteomes" id="UP000305067"/>
    </source>
</evidence>
<name>A0A5C3QDI5_9AGAR</name>
<dbReference type="AlphaFoldDB" id="A0A5C3QDI5"/>
<protein>
    <submittedName>
        <fullName evidence="1">Uncharacterized protein</fullName>
    </submittedName>
</protein>
<gene>
    <name evidence="1" type="ORF">BDV98DRAFT_576047</name>
</gene>
<sequence>MFPLALFPLRYTPTDCWMILNYFRQLVLLFSHTTLTVKPSTLSYLIPCYYPRNCRPRHFYFDWRHLLLFTPNSLRFFCDAFYDFMIFTVQRLGCKRGGD</sequence>
<organism evidence="1 2">
    <name type="scientific">Pterulicium gracile</name>
    <dbReference type="NCBI Taxonomy" id="1884261"/>
    <lineage>
        <taxon>Eukaryota</taxon>
        <taxon>Fungi</taxon>
        <taxon>Dikarya</taxon>
        <taxon>Basidiomycota</taxon>
        <taxon>Agaricomycotina</taxon>
        <taxon>Agaricomycetes</taxon>
        <taxon>Agaricomycetidae</taxon>
        <taxon>Agaricales</taxon>
        <taxon>Pleurotineae</taxon>
        <taxon>Pterulaceae</taxon>
        <taxon>Pterulicium</taxon>
    </lineage>
</organism>
<proteinExistence type="predicted"/>
<evidence type="ECO:0000313" key="1">
    <source>
        <dbReference type="EMBL" id="TFK96523.1"/>
    </source>
</evidence>
<dbReference type="EMBL" id="ML178859">
    <property type="protein sequence ID" value="TFK96523.1"/>
    <property type="molecule type" value="Genomic_DNA"/>
</dbReference>